<feature type="transmembrane region" description="Helical" evidence="2">
    <location>
        <begin position="93"/>
        <end position="114"/>
    </location>
</feature>
<keyword evidence="4" id="KW-1185">Reference proteome</keyword>
<proteinExistence type="predicted"/>
<dbReference type="Proteomes" id="UP000280296">
    <property type="component" value="Unassembled WGS sequence"/>
</dbReference>
<dbReference type="EMBL" id="RYZH01000039">
    <property type="protein sequence ID" value="RUL85557.1"/>
    <property type="molecule type" value="Genomic_DNA"/>
</dbReference>
<evidence type="ECO:0000313" key="4">
    <source>
        <dbReference type="Proteomes" id="UP000280296"/>
    </source>
</evidence>
<keyword evidence="2" id="KW-0472">Membrane</keyword>
<keyword evidence="2" id="KW-1133">Transmembrane helix</keyword>
<comment type="caution">
    <text evidence="3">The sequence shown here is derived from an EMBL/GenBank/DDBJ whole genome shotgun (WGS) entry which is preliminary data.</text>
</comment>
<name>A0A432MG60_9BACT</name>
<dbReference type="OrthoDB" id="285329at2"/>
<protein>
    <submittedName>
        <fullName evidence="3">Uncharacterized protein</fullName>
    </submittedName>
</protein>
<keyword evidence="2" id="KW-0812">Transmembrane</keyword>
<feature type="transmembrane region" description="Helical" evidence="2">
    <location>
        <begin position="36"/>
        <end position="55"/>
    </location>
</feature>
<evidence type="ECO:0000313" key="3">
    <source>
        <dbReference type="EMBL" id="RUL85557.1"/>
    </source>
</evidence>
<gene>
    <name evidence="3" type="ORF">TsocGM_18440</name>
</gene>
<dbReference type="RefSeq" id="WP_126726933.1">
    <property type="nucleotide sequence ID" value="NZ_RYZH01000039.1"/>
</dbReference>
<reference evidence="3 4" key="2">
    <citation type="submission" date="2019-01" db="EMBL/GenBank/DDBJ databases">
        <title>Tautonia sociabilis, a novel thermotolerant planctomycete of Isosphaeraceae family, isolated from a 4000 m deep subterranean habitat.</title>
        <authorList>
            <person name="Kovaleva O.L."/>
            <person name="Elcheninov A.G."/>
            <person name="Van Heerden E."/>
            <person name="Toshchakov S.V."/>
            <person name="Novikov A."/>
            <person name="Bonch-Osmolovskaya E.A."/>
            <person name="Kublanov I.V."/>
        </authorList>
    </citation>
    <scope>NUCLEOTIDE SEQUENCE [LARGE SCALE GENOMIC DNA]</scope>
    <source>
        <strain evidence="3 4">GM2012</strain>
    </source>
</reference>
<sequence>MAWYWMFLVYWLLMFVALYIISEVGQNYFYDEVTPLVGLKVGGSSLVLAAALTWMDPTIADLLTSEIWFLAMLAVAGFVLLCVVIRFHAPHALMLGPVTVVLVALMSAMAISSLEDAGRSVDRDRPIPPQQRTIRKSASRSIPPPVEEPAPGASAESNAAP</sequence>
<organism evidence="3 4">
    <name type="scientific">Tautonia sociabilis</name>
    <dbReference type="NCBI Taxonomy" id="2080755"/>
    <lineage>
        <taxon>Bacteria</taxon>
        <taxon>Pseudomonadati</taxon>
        <taxon>Planctomycetota</taxon>
        <taxon>Planctomycetia</taxon>
        <taxon>Isosphaerales</taxon>
        <taxon>Isosphaeraceae</taxon>
        <taxon>Tautonia</taxon>
    </lineage>
</organism>
<evidence type="ECO:0000256" key="2">
    <source>
        <dbReference type="SAM" id="Phobius"/>
    </source>
</evidence>
<reference evidence="3 4" key="1">
    <citation type="submission" date="2018-12" db="EMBL/GenBank/DDBJ databases">
        <authorList>
            <person name="Toschakov S.V."/>
        </authorList>
    </citation>
    <scope>NUCLEOTIDE SEQUENCE [LARGE SCALE GENOMIC DNA]</scope>
    <source>
        <strain evidence="3 4">GM2012</strain>
    </source>
</reference>
<evidence type="ECO:0000256" key="1">
    <source>
        <dbReference type="SAM" id="MobiDB-lite"/>
    </source>
</evidence>
<dbReference type="AlphaFoldDB" id="A0A432MG60"/>
<feature type="transmembrane region" description="Helical" evidence="2">
    <location>
        <begin position="67"/>
        <end position="87"/>
    </location>
</feature>
<feature type="transmembrane region" description="Helical" evidence="2">
    <location>
        <begin position="7"/>
        <end position="30"/>
    </location>
</feature>
<feature type="region of interest" description="Disordered" evidence="1">
    <location>
        <begin position="119"/>
        <end position="161"/>
    </location>
</feature>
<accession>A0A432MG60</accession>